<protein>
    <submittedName>
        <fullName evidence="3">Uncharacterized protein</fullName>
    </submittedName>
</protein>
<dbReference type="PANTHER" id="PTHR22889:SF0">
    <property type="entry name" value="WD REPEAT-CONTAINING PROTEIN 89"/>
    <property type="match status" value="1"/>
</dbReference>
<dbReference type="Gene3D" id="2.130.10.10">
    <property type="entry name" value="YVTN repeat-like/Quinoprotein amine dehydrogenase"/>
    <property type="match status" value="1"/>
</dbReference>
<proteinExistence type="predicted"/>
<dbReference type="InterPro" id="IPR015943">
    <property type="entry name" value="WD40/YVTN_repeat-like_dom_sf"/>
</dbReference>
<name>A0AAD4HZ55_9PEZI</name>
<evidence type="ECO:0000313" key="4">
    <source>
        <dbReference type="Proteomes" id="UP001197093"/>
    </source>
</evidence>
<dbReference type="SUPFAM" id="SSF50978">
    <property type="entry name" value="WD40 repeat-like"/>
    <property type="match status" value="1"/>
</dbReference>
<accession>A0AAD4HZ55</accession>
<dbReference type="EMBL" id="JAHCVI010000001">
    <property type="protein sequence ID" value="KAG7292924.1"/>
    <property type="molecule type" value="Genomic_DNA"/>
</dbReference>
<dbReference type="InterPro" id="IPR001680">
    <property type="entry name" value="WD40_rpt"/>
</dbReference>
<reference evidence="3" key="1">
    <citation type="submission" date="2023-02" db="EMBL/GenBank/DDBJ databases">
        <authorList>
            <person name="Palmer J.M."/>
        </authorList>
    </citation>
    <scope>NUCLEOTIDE SEQUENCE</scope>
    <source>
        <strain evidence="3">FW57</strain>
    </source>
</reference>
<dbReference type="InterPro" id="IPR039328">
    <property type="entry name" value="WDR89"/>
</dbReference>
<dbReference type="Pfam" id="PF00400">
    <property type="entry name" value="WD40"/>
    <property type="match status" value="3"/>
</dbReference>
<keyword evidence="2" id="KW-0677">Repeat</keyword>
<gene>
    <name evidence="3" type="ORF">NEMBOFW57_002969</name>
</gene>
<evidence type="ECO:0000256" key="1">
    <source>
        <dbReference type="ARBA" id="ARBA00022574"/>
    </source>
</evidence>
<dbReference type="InterPro" id="IPR036322">
    <property type="entry name" value="WD40_repeat_dom_sf"/>
</dbReference>
<keyword evidence="4" id="KW-1185">Reference proteome</keyword>
<dbReference type="SMART" id="SM00320">
    <property type="entry name" value="WD40"/>
    <property type="match status" value="4"/>
</dbReference>
<dbReference type="AlphaFoldDB" id="A0AAD4HZ55"/>
<dbReference type="InterPro" id="IPR019775">
    <property type="entry name" value="WD40_repeat_CS"/>
</dbReference>
<dbReference type="Proteomes" id="UP001197093">
    <property type="component" value="Unassembled WGS sequence"/>
</dbReference>
<sequence length="344" mass="36150">MYQLVNTEGYKYPGQETYVLDILPVATGFATTASDQTLSLFDPARLSQGPVKRIRTDHGNLTAAKVYSAADSVVCTSGENGTISVWDMRLDPSQARALQIGGNLPSLLSLACSSDTHTLAAGTELADHQASIIIFDLRAPAGPKAQYNEGHSDDITELTYHPTSPSLLLSGSTDGLLNLTNTAVADEDDAVQATFNHGSIHRAGFLNAAEVYAASHDEKFALYDLADDDDESQIGTGTGKHSGAPTLDLGDVRASLGCQYLASVVVKGGGAGAVVGVGAQDQEMFQLIHLVKGASGWGLDRDTVVGLPGAHGSELVRSFCFYDEQQVVFTAGEDGCVKAWRPGS</sequence>
<keyword evidence="1" id="KW-0853">WD repeat</keyword>
<dbReference type="PROSITE" id="PS00678">
    <property type="entry name" value="WD_REPEATS_1"/>
    <property type="match status" value="1"/>
</dbReference>
<comment type="caution">
    <text evidence="3">The sequence shown here is derived from an EMBL/GenBank/DDBJ whole genome shotgun (WGS) entry which is preliminary data.</text>
</comment>
<evidence type="ECO:0000256" key="2">
    <source>
        <dbReference type="ARBA" id="ARBA00022737"/>
    </source>
</evidence>
<dbReference type="PANTHER" id="PTHR22889">
    <property type="entry name" value="WD REPEAT-CONTAINING PROTEIN 89"/>
    <property type="match status" value="1"/>
</dbReference>
<organism evidence="3 4">
    <name type="scientific">Staphylotrichum longicolle</name>
    <dbReference type="NCBI Taxonomy" id="669026"/>
    <lineage>
        <taxon>Eukaryota</taxon>
        <taxon>Fungi</taxon>
        <taxon>Dikarya</taxon>
        <taxon>Ascomycota</taxon>
        <taxon>Pezizomycotina</taxon>
        <taxon>Sordariomycetes</taxon>
        <taxon>Sordariomycetidae</taxon>
        <taxon>Sordariales</taxon>
        <taxon>Chaetomiaceae</taxon>
        <taxon>Staphylotrichum</taxon>
    </lineage>
</organism>
<evidence type="ECO:0000313" key="3">
    <source>
        <dbReference type="EMBL" id="KAG7292924.1"/>
    </source>
</evidence>